<keyword evidence="3 6" id="KW-0732">Signal</keyword>
<feature type="signal peptide" evidence="6">
    <location>
        <begin position="1"/>
        <end position="23"/>
    </location>
</feature>
<sequence>MIARLLSLTAVTVALAVPVAAMAQDAAEENVFDGEHLTVGLGGYYGPSYDGSDDYVFSPFPVIQGKIHGIKITPRLGGVALDLIPDADNARIGFSLGPVASLSFNRRTNIKDPVVRAAGKLDAAAEIGVNGGVTAYKLLNDYDSLSLSMDVKWDIGGGHKGMAWSPSVSYLTPVSKAVLVGVSARARHAGGKYARYYYSVTPEQSAASGLPEYAAGSGWDSAGIGMLVGWDLSGDLRDGGWALFGIADYTRMLNEGKHTPYTAIRGSASQWTAGGGVAYTF</sequence>
<evidence type="ECO:0000256" key="6">
    <source>
        <dbReference type="SAM" id="SignalP"/>
    </source>
</evidence>
<dbReference type="Pfam" id="PF06629">
    <property type="entry name" value="MipA"/>
    <property type="match status" value="1"/>
</dbReference>
<dbReference type="RefSeq" id="WP_243994828.1">
    <property type="nucleotide sequence ID" value="NZ_JALHLE010000023.1"/>
</dbReference>
<organism evidence="7 8">
    <name type="scientific">Novosphingobium album</name>
    <name type="common">ex Hu et al. 2023</name>
    <dbReference type="NCBI Taxonomy" id="2930093"/>
    <lineage>
        <taxon>Bacteria</taxon>
        <taxon>Pseudomonadati</taxon>
        <taxon>Pseudomonadota</taxon>
        <taxon>Alphaproteobacteria</taxon>
        <taxon>Sphingomonadales</taxon>
        <taxon>Sphingomonadaceae</taxon>
        <taxon>Novosphingobium</taxon>
    </lineage>
</organism>
<dbReference type="InterPro" id="IPR010583">
    <property type="entry name" value="MipA"/>
</dbReference>
<evidence type="ECO:0000256" key="2">
    <source>
        <dbReference type="ARBA" id="ARBA00005722"/>
    </source>
</evidence>
<keyword evidence="8" id="KW-1185">Reference proteome</keyword>
<protein>
    <submittedName>
        <fullName evidence="7">MipA/OmpV family protein</fullName>
    </submittedName>
</protein>
<evidence type="ECO:0000313" key="8">
    <source>
        <dbReference type="Proteomes" id="UP001162880"/>
    </source>
</evidence>
<accession>A0ABT0B3Y2</accession>
<feature type="chain" id="PRO_5046702170" evidence="6">
    <location>
        <begin position="24"/>
        <end position="281"/>
    </location>
</feature>
<dbReference type="PANTHER" id="PTHR38776:SF1">
    <property type="entry name" value="MLTA-INTERACTING PROTEIN-RELATED"/>
    <property type="match status" value="1"/>
</dbReference>
<evidence type="ECO:0000256" key="1">
    <source>
        <dbReference type="ARBA" id="ARBA00004442"/>
    </source>
</evidence>
<evidence type="ECO:0000256" key="5">
    <source>
        <dbReference type="ARBA" id="ARBA00023237"/>
    </source>
</evidence>
<comment type="similarity">
    <text evidence="2">Belongs to the MipA/OmpV family.</text>
</comment>
<comment type="caution">
    <text evidence="7">The sequence shown here is derived from an EMBL/GenBank/DDBJ whole genome shotgun (WGS) entry which is preliminary data.</text>
</comment>
<dbReference type="Proteomes" id="UP001162880">
    <property type="component" value="Unassembled WGS sequence"/>
</dbReference>
<keyword evidence="5" id="KW-0998">Cell outer membrane</keyword>
<keyword evidence="4" id="KW-0472">Membrane</keyword>
<gene>
    <name evidence="7" type="ORF">MTR64_14405</name>
</gene>
<evidence type="ECO:0000256" key="3">
    <source>
        <dbReference type="ARBA" id="ARBA00022729"/>
    </source>
</evidence>
<comment type="subcellular location">
    <subcellularLocation>
        <location evidence="1">Cell outer membrane</location>
    </subcellularLocation>
</comment>
<proteinExistence type="inferred from homology"/>
<evidence type="ECO:0000256" key="4">
    <source>
        <dbReference type="ARBA" id="ARBA00023136"/>
    </source>
</evidence>
<reference evidence="7" key="1">
    <citation type="submission" date="2022-03" db="EMBL/GenBank/DDBJ databases">
        <title>Identification of a novel bacterium isolated from mangrove sediments.</title>
        <authorList>
            <person name="Pan X."/>
        </authorList>
    </citation>
    <scope>NUCLEOTIDE SEQUENCE</scope>
    <source>
        <strain evidence="7">B2580</strain>
    </source>
</reference>
<evidence type="ECO:0000313" key="7">
    <source>
        <dbReference type="EMBL" id="MCJ2179762.1"/>
    </source>
</evidence>
<dbReference type="EMBL" id="JALHLE010000023">
    <property type="protein sequence ID" value="MCJ2179762.1"/>
    <property type="molecule type" value="Genomic_DNA"/>
</dbReference>
<dbReference type="PANTHER" id="PTHR38776">
    <property type="entry name" value="MLTA-INTERACTING PROTEIN-RELATED"/>
    <property type="match status" value="1"/>
</dbReference>
<name>A0ABT0B3Y2_9SPHN</name>